<dbReference type="GO" id="GO:0031177">
    <property type="term" value="F:phosphopantetheine binding"/>
    <property type="evidence" value="ECO:0007669"/>
    <property type="project" value="TreeGrafter"/>
</dbReference>
<dbReference type="Pfam" id="PF00501">
    <property type="entry name" value="AMP-binding"/>
    <property type="match status" value="1"/>
</dbReference>
<dbReference type="InterPro" id="IPR020845">
    <property type="entry name" value="AMP-binding_CS"/>
</dbReference>
<dbReference type="InterPro" id="IPR042099">
    <property type="entry name" value="ANL_N_sf"/>
</dbReference>
<dbReference type="Gene3D" id="3.40.50.12780">
    <property type="entry name" value="N-terminal domain of ligase-like"/>
    <property type="match status" value="1"/>
</dbReference>
<gene>
    <name evidence="3" type="ORF">I553_7912</name>
</gene>
<dbReference type="InterPro" id="IPR020459">
    <property type="entry name" value="AMP-binding"/>
</dbReference>
<name>X8ARQ4_MYCXE</name>
<evidence type="ECO:0000259" key="2">
    <source>
        <dbReference type="Pfam" id="PF00501"/>
    </source>
</evidence>
<dbReference type="InterPro" id="IPR000873">
    <property type="entry name" value="AMP-dep_synth/lig_dom"/>
</dbReference>
<proteinExistence type="predicted"/>
<evidence type="ECO:0000313" key="3">
    <source>
        <dbReference type="EMBL" id="EUA33500.1"/>
    </source>
</evidence>
<evidence type="ECO:0000256" key="1">
    <source>
        <dbReference type="SAM" id="MobiDB-lite"/>
    </source>
</evidence>
<dbReference type="EMBL" id="JAOB01000047">
    <property type="protein sequence ID" value="EUA33500.1"/>
    <property type="molecule type" value="Genomic_DNA"/>
</dbReference>
<dbReference type="GO" id="GO:0005829">
    <property type="term" value="C:cytosol"/>
    <property type="evidence" value="ECO:0007669"/>
    <property type="project" value="TreeGrafter"/>
</dbReference>
<feature type="domain" description="AMP-dependent synthetase/ligase" evidence="2">
    <location>
        <begin position="35"/>
        <end position="75"/>
    </location>
</feature>
<dbReference type="PANTHER" id="PTHR45527">
    <property type="entry name" value="NONRIBOSOMAL PEPTIDE SYNTHETASE"/>
    <property type="match status" value="1"/>
</dbReference>
<dbReference type="GO" id="GO:0044550">
    <property type="term" value="P:secondary metabolite biosynthetic process"/>
    <property type="evidence" value="ECO:0007669"/>
    <property type="project" value="TreeGrafter"/>
</dbReference>
<dbReference type="SUPFAM" id="SSF56801">
    <property type="entry name" value="Acetyl-CoA synthetase-like"/>
    <property type="match status" value="1"/>
</dbReference>
<dbReference type="AlphaFoldDB" id="X8ARQ4"/>
<dbReference type="PROSITE" id="PS00455">
    <property type="entry name" value="AMP_BINDING"/>
    <property type="match status" value="1"/>
</dbReference>
<sequence length="158" mass="15926">MVVITTAGLAGRLDGHDLLVVDVDDACSDRQPATVLAGPGPDDIAYLIYTSGTTGVPKGVAITHRNVTQLLGSLDAGLPAPGVWATVIHWPSMCRCGRYSARCCAGTACGRARVGRALAARLPRCAGCGTCQRADPDPVGGGSAAGRRVGVDSAGGGR</sequence>
<dbReference type="PANTHER" id="PTHR45527:SF1">
    <property type="entry name" value="FATTY ACID SYNTHASE"/>
    <property type="match status" value="1"/>
</dbReference>
<accession>X8ARQ4</accession>
<dbReference type="GO" id="GO:0043041">
    <property type="term" value="P:amino acid activation for nonribosomal peptide biosynthetic process"/>
    <property type="evidence" value="ECO:0007669"/>
    <property type="project" value="TreeGrafter"/>
</dbReference>
<protein>
    <submittedName>
        <fullName evidence="3">AMP-binding enzyme family protein</fullName>
    </submittedName>
</protein>
<dbReference type="PATRIC" id="fig|1299334.3.peg.5288"/>
<comment type="caution">
    <text evidence="3">The sequence shown here is derived from an EMBL/GenBank/DDBJ whole genome shotgun (WGS) entry which is preliminary data.</text>
</comment>
<reference evidence="3" key="1">
    <citation type="submission" date="2014-01" db="EMBL/GenBank/DDBJ databases">
        <authorList>
            <person name="Brown-Elliot B."/>
            <person name="Wallace R."/>
            <person name="Lenaerts A."/>
            <person name="Ordway D."/>
            <person name="DeGroote M.A."/>
            <person name="Parker T."/>
            <person name="Sizemore C."/>
            <person name="Tallon L.J."/>
            <person name="Sadzewicz L.K."/>
            <person name="Sengamalay N."/>
            <person name="Fraser C.M."/>
            <person name="Hine E."/>
            <person name="Shefchek K.A."/>
            <person name="Das S.P."/>
            <person name="Tettelin H."/>
        </authorList>
    </citation>
    <scope>NUCLEOTIDE SEQUENCE [LARGE SCALE GENOMIC DNA]</scope>
    <source>
        <strain evidence="3">4042</strain>
    </source>
</reference>
<dbReference type="PRINTS" id="PR00154">
    <property type="entry name" value="AMPBINDING"/>
</dbReference>
<organism evidence="3">
    <name type="scientific">Mycobacterium xenopi 4042</name>
    <dbReference type="NCBI Taxonomy" id="1299334"/>
    <lineage>
        <taxon>Bacteria</taxon>
        <taxon>Bacillati</taxon>
        <taxon>Actinomycetota</taxon>
        <taxon>Actinomycetes</taxon>
        <taxon>Mycobacteriales</taxon>
        <taxon>Mycobacteriaceae</taxon>
        <taxon>Mycobacterium</taxon>
    </lineage>
</organism>
<feature type="region of interest" description="Disordered" evidence="1">
    <location>
        <begin position="137"/>
        <end position="158"/>
    </location>
</feature>